<protein>
    <submittedName>
        <fullName evidence="3">Uncharacterized protein</fullName>
    </submittedName>
</protein>
<sequence>MREKWQAKLAMWGERQDDKTNHLHGRAKYFYYVMALITLLCFSVLLVKIVTYEAGASEDSGTGKKSELSLGESSIQMISRKYNPNNHYLEILVQVQQEVVDLNKHTEVLVTEGEKKQRLAKKWIQVTDQYYVLSIPNVPQDWSVMFIDVGVIVMPENQAVEVDLDNLLGDTSGEKQKNDTTIYQDLWTVTREKTTTQQNLEPQSEPSYVIKYSELEIKESNKKLKEINQYIKELEKEIKKVEEKIKTLEGEKRYQISSEMEKTDQAILRFEGQIDAAQNKIISETEAGKELQEKINKLKLRQEDQRKLLKEEKK</sequence>
<feature type="transmembrane region" description="Helical" evidence="2">
    <location>
        <begin position="29"/>
        <end position="50"/>
    </location>
</feature>
<feature type="coiled-coil region" evidence="1">
    <location>
        <begin position="217"/>
        <end position="308"/>
    </location>
</feature>
<comment type="caution">
    <text evidence="3">The sequence shown here is derived from an EMBL/GenBank/DDBJ whole genome shotgun (WGS) entry which is preliminary data.</text>
</comment>
<keyword evidence="1" id="KW-0175">Coiled coil</keyword>
<dbReference type="AlphaFoldDB" id="A0A7X0ZLI4"/>
<dbReference type="Proteomes" id="UP000558070">
    <property type="component" value="Unassembled WGS sequence"/>
</dbReference>
<evidence type="ECO:0000256" key="2">
    <source>
        <dbReference type="SAM" id="Phobius"/>
    </source>
</evidence>
<proteinExistence type="predicted"/>
<reference evidence="3 4" key="1">
    <citation type="submission" date="2020-03" db="EMBL/GenBank/DDBJ databases">
        <title>Soil Listeria distribution.</title>
        <authorList>
            <person name="Liao J."/>
            <person name="Wiedmann M."/>
        </authorList>
    </citation>
    <scope>NUCLEOTIDE SEQUENCE [LARGE SCALE GENOMIC DNA]</scope>
    <source>
        <strain evidence="3 4">FSL L7-0072</strain>
    </source>
</reference>
<keyword evidence="2" id="KW-0812">Transmembrane</keyword>
<keyword evidence="2" id="KW-1133">Transmembrane helix</keyword>
<evidence type="ECO:0000313" key="4">
    <source>
        <dbReference type="Proteomes" id="UP000558070"/>
    </source>
</evidence>
<keyword evidence="2" id="KW-0472">Membrane</keyword>
<accession>A0A7X0ZLI4</accession>
<gene>
    <name evidence="3" type="ORF">HCB47_14495</name>
</gene>
<dbReference type="RefSeq" id="WP_185608231.1">
    <property type="nucleotide sequence ID" value="NZ_JAARZO010000007.1"/>
</dbReference>
<evidence type="ECO:0000256" key="1">
    <source>
        <dbReference type="SAM" id="Coils"/>
    </source>
</evidence>
<organism evidence="3 4">
    <name type="scientific">Listeria farberi</name>
    <dbReference type="NCBI Taxonomy" id="2713500"/>
    <lineage>
        <taxon>Bacteria</taxon>
        <taxon>Bacillati</taxon>
        <taxon>Bacillota</taxon>
        <taxon>Bacilli</taxon>
        <taxon>Bacillales</taxon>
        <taxon>Listeriaceae</taxon>
        <taxon>Listeria</taxon>
    </lineage>
</organism>
<evidence type="ECO:0000313" key="3">
    <source>
        <dbReference type="EMBL" id="MBC2288824.1"/>
    </source>
</evidence>
<dbReference type="EMBL" id="JAARZO010000007">
    <property type="protein sequence ID" value="MBC2288824.1"/>
    <property type="molecule type" value="Genomic_DNA"/>
</dbReference>
<name>A0A7X0ZLI4_9LIST</name>